<feature type="transmembrane region" description="Helical" evidence="1">
    <location>
        <begin position="66"/>
        <end position="85"/>
    </location>
</feature>
<sequence>QTMGSSNLQSILPNARSIQARSPEQPAVFFDPSTKLADPHLNGVHLSAPGYRQPSAKWLMDAHLDARNLAAACICVLGLLLAPLLDGEPGRLWRLCLLLFLGVGTAAFTLCRAHVSETSNILEQVCNLALAIAANVVCALL</sequence>
<name>A0A813HW10_POLGL</name>
<reference evidence="2" key="1">
    <citation type="submission" date="2021-02" db="EMBL/GenBank/DDBJ databases">
        <authorList>
            <person name="Dougan E. K."/>
            <person name="Rhodes N."/>
            <person name="Thang M."/>
            <person name="Chan C."/>
        </authorList>
    </citation>
    <scope>NUCLEOTIDE SEQUENCE</scope>
</reference>
<feature type="transmembrane region" description="Helical" evidence="1">
    <location>
        <begin position="92"/>
        <end position="115"/>
    </location>
</feature>
<dbReference type="EMBL" id="CAJNNW010001886">
    <property type="protein sequence ID" value="CAE8641711.1"/>
    <property type="molecule type" value="Genomic_DNA"/>
</dbReference>
<accession>A0A813HW10</accession>
<keyword evidence="1" id="KW-0472">Membrane</keyword>
<dbReference type="Proteomes" id="UP000626109">
    <property type="component" value="Unassembled WGS sequence"/>
</dbReference>
<dbReference type="AlphaFoldDB" id="A0A813HW10"/>
<keyword evidence="1" id="KW-0812">Transmembrane</keyword>
<comment type="caution">
    <text evidence="2">The sequence shown here is derived from an EMBL/GenBank/DDBJ whole genome shotgun (WGS) entry which is preliminary data.</text>
</comment>
<protein>
    <submittedName>
        <fullName evidence="2">Uncharacterized protein</fullName>
    </submittedName>
</protein>
<organism evidence="2 3">
    <name type="scientific">Polarella glacialis</name>
    <name type="common">Dinoflagellate</name>
    <dbReference type="NCBI Taxonomy" id="89957"/>
    <lineage>
        <taxon>Eukaryota</taxon>
        <taxon>Sar</taxon>
        <taxon>Alveolata</taxon>
        <taxon>Dinophyceae</taxon>
        <taxon>Suessiales</taxon>
        <taxon>Suessiaceae</taxon>
        <taxon>Polarella</taxon>
    </lineage>
</organism>
<evidence type="ECO:0000313" key="2">
    <source>
        <dbReference type="EMBL" id="CAE8641711.1"/>
    </source>
</evidence>
<evidence type="ECO:0000256" key="1">
    <source>
        <dbReference type="SAM" id="Phobius"/>
    </source>
</evidence>
<proteinExistence type="predicted"/>
<evidence type="ECO:0000313" key="3">
    <source>
        <dbReference type="Proteomes" id="UP000626109"/>
    </source>
</evidence>
<feature type="non-terminal residue" evidence="2">
    <location>
        <position position="1"/>
    </location>
</feature>
<feature type="transmembrane region" description="Helical" evidence="1">
    <location>
        <begin position="121"/>
        <end position="140"/>
    </location>
</feature>
<feature type="non-terminal residue" evidence="2">
    <location>
        <position position="141"/>
    </location>
</feature>
<gene>
    <name evidence="2" type="ORF">PGLA2088_LOCUS2346</name>
</gene>
<keyword evidence="1" id="KW-1133">Transmembrane helix</keyword>